<protein>
    <recommendedName>
        <fullName evidence="3">N-acetyltransferase domain-containing protein</fullName>
    </recommendedName>
</protein>
<evidence type="ECO:0000256" key="1">
    <source>
        <dbReference type="ARBA" id="ARBA00022679"/>
    </source>
</evidence>
<organism evidence="4 5">
    <name type="scientific">Aphanomyces euteiches</name>
    <dbReference type="NCBI Taxonomy" id="100861"/>
    <lineage>
        <taxon>Eukaryota</taxon>
        <taxon>Sar</taxon>
        <taxon>Stramenopiles</taxon>
        <taxon>Oomycota</taxon>
        <taxon>Saprolegniomycetes</taxon>
        <taxon>Saprolegniales</taxon>
        <taxon>Verrucalvaceae</taxon>
        <taxon>Aphanomyces</taxon>
    </lineage>
</organism>
<dbReference type="PROSITE" id="PS51186">
    <property type="entry name" value="GNAT"/>
    <property type="match status" value="1"/>
</dbReference>
<dbReference type="Proteomes" id="UP000481153">
    <property type="component" value="Unassembled WGS sequence"/>
</dbReference>
<dbReference type="InterPro" id="IPR051556">
    <property type="entry name" value="N-term/lysine_N-AcTrnsfr"/>
</dbReference>
<dbReference type="CDD" id="cd04301">
    <property type="entry name" value="NAT_SF"/>
    <property type="match status" value="1"/>
</dbReference>
<proteinExistence type="predicted"/>
<evidence type="ECO:0000313" key="4">
    <source>
        <dbReference type="EMBL" id="KAF0740429.1"/>
    </source>
</evidence>
<dbReference type="GO" id="GO:0007064">
    <property type="term" value="P:mitotic sister chromatid cohesion"/>
    <property type="evidence" value="ECO:0007669"/>
    <property type="project" value="TreeGrafter"/>
</dbReference>
<dbReference type="InterPro" id="IPR016181">
    <property type="entry name" value="Acyl_CoA_acyltransferase"/>
</dbReference>
<dbReference type="InterPro" id="IPR000182">
    <property type="entry name" value="GNAT_dom"/>
</dbReference>
<dbReference type="GO" id="GO:0031415">
    <property type="term" value="C:NatA complex"/>
    <property type="evidence" value="ECO:0007669"/>
    <property type="project" value="TreeGrafter"/>
</dbReference>
<dbReference type="PANTHER" id="PTHR42919:SF8">
    <property type="entry name" value="N-ALPHA-ACETYLTRANSFERASE 50"/>
    <property type="match status" value="1"/>
</dbReference>
<gene>
    <name evidence="4" type="ORF">Ae201684_004164</name>
</gene>
<dbReference type="OrthoDB" id="47374at2759"/>
<keyword evidence="1" id="KW-0808">Transferase</keyword>
<dbReference type="FunFam" id="3.40.630.30:FF:000006">
    <property type="entry name" value="Putative n-alpha-acetyltransferase 50"/>
    <property type="match status" value="1"/>
</dbReference>
<dbReference type="Gene3D" id="3.40.630.30">
    <property type="match status" value="1"/>
</dbReference>
<comment type="caution">
    <text evidence="4">The sequence shown here is derived from an EMBL/GenBank/DDBJ whole genome shotgun (WGS) entry which is preliminary data.</text>
</comment>
<dbReference type="AlphaFoldDB" id="A0A6G0XJR7"/>
<evidence type="ECO:0000256" key="2">
    <source>
        <dbReference type="ARBA" id="ARBA00023315"/>
    </source>
</evidence>
<dbReference type="Pfam" id="PF00583">
    <property type="entry name" value="Acetyltransf_1"/>
    <property type="match status" value="1"/>
</dbReference>
<dbReference type="EMBL" id="VJMJ01000052">
    <property type="protein sequence ID" value="KAF0740429.1"/>
    <property type="molecule type" value="Genomic_DNA"/>
</dbReference>
<feature type="domain" description="N-acetyltransferase" evidence="3">
    <location>
        <begin position="11"/>
        <end position="161"/>
    </location>
</feature>
<dbReference type="VEuPathDB" id="FungiDB:AeMF1_015905"/>
<dbReference type="PANTHER" id="PTHR42919">
    <property type="entry name" value="N-ALPHA-ACETYLTRANSFERASE"/>
    <property type="match status" value="1"/>
</dbReference>
<sequence>MDASGRKALSVRFGAITAQNVGVLRVLNQKIFPVRYNDGFYSDILSMPRELTKFGIVEDIIVSAICCRVETMPGGVERVYIMTLGVLEPYRRYKLGGALLQSVLDYCEKSHMDHIYLHVQTSNAEAIKFYATYGFEITQTIHNYYRNITPPDCYILARSFGTQ</sequence>
<evidence type="ECO:0000313" key="5">
    <source>
        <dbReference type="Proteomes" id="UP000481153"/>
    </source>
</evidence>
<accession>A0A6G0XJR7</accession>
<dbReference type="SUPFAM" id="SSF55729">
    <property type="entry name" value="Acyl-CoA N-acyltransferases (Nat)"/>
    <property type="match status" value="1"/>
</dbReference>
<name>A0A6G0XJR7_9STRA</name>
<reference evidence="4 5" key="1">
    <citation type="submission" date="2019-07" db="EMBL/GenBank/DDBJ databases">
        <title>Genomics analysis of Aphanomyces spp. identifies a new class of oomycete effector associated with host adaptation.</title>
        <authorList>
            <person name="Gaulin E."/>
        </authorList>
    </citation>
    <scope>NUCLEOTIDE SEQUENCE [LARGE SCALE GENOMIC DNA]</scope>
    <source>
        <strain evidence="4 5">ATCC 201684</strain>
    </source>
</reference>
<dbReference type="GO" id="GO:0008080">
    <property type="term" value="F:N-acetyltransferase activity"/>
    <property type="evidence" value="ECO:0007669"/>
    <property type="project" value="TreeGrafter"/>
</dbReference>
<keyword evidence="5" id="KW-1185">Reference proteome</keyword>
<keyword evidence="2" id="KW-0012">Acyltransferase</keyword>
<evidence type="ECO:0000259" key="3">
    <source>
        <dbReference type="PROSITE" id="PS51186"/>
    </source>
</evidence>